<dbReference type="OrthoDB" id="3800725at2759"/>
<evidence type="ECO:0000313" key="1">
    <source>
        <dbReference type="EMBL" id="KAF1951818.1"/>
    </source>
</evidence>
<proteinExistence type="predicted"/>
<reference evidence="1" key="1">
    <citation type="journal article" date="2020" name="Stud. Mycol.">
        <title>101 Dothideomycetes genomes: a test case for predicting lifestyles and emergence of pathogens.</title>
        <authorList>
            <person name="Haridas S."/>
            <person name="Albert R."/>
            <person name="Binder M."/>
            <person name="Bloem J."/>
            <person name="Labutti K."/>
            <person name="Salamov A."/>
            <person name="Andreopoulos B."/>
            <person name="Baker S."/>
            <person name="Barry K."/>
            <person name="Bills G."/>
            <person name="Bluhm B."/>
            <person name="Cannon C."/>
            <person name="Castanera R."/>
            <person name="Culley D."/>
            <person name="Daum C."/>
            <person name="Ezra D."/>
            <person name="Gonzalez J."/>
            <person name="Henrissat B."/>
            <person name="Kuo A."/>
            <person name="Liang C."/>
            <person name="Lipzen A."/>
            <person name="Lutzoni F."/>
            <person name="Magnuson J."/>
            <person name="Mondo S."/>
            <person name="Nolan M."/>
            <person name="Ohm R."/>
            <person name="Pangilinan J."/>
            <person name="Park H.-J."/>
            <person name="Ramirez L."/>
            <person name="Alfaro M."/>
            <person name="Sun H."/>
            <person name="Tritt A."/>
            <person name="Yoshinaga Y."/>
            <person name="Zwiers L.-H."/>
            <person name="Turgeon B."/>
            <person name="Goodwin S."/>
            <person name="Spatafora J."/>
            <person name="Crous P."/>
            <person name="Grigoriev I."/>
        </authorList>
    </citation>
    <scope>NUCLEOTIDE SEQUENCE</scope>
    <source>
        <strain evidence="1">CBS 675.92</strain>
    </source>
</reference>
<dbReference type="AlphaFoldDB" id="A0A6A5THG9"/>
<dbReference type="Proteomes" id="UP000800035">
    <property type="component" value="Unassembled WGS sequence"/>
</dbReference>
<protein>
    <submittedName>
        <fullName evidence="1">Uncharacterized protein</fullName>
    </submittedName>
</protein>
<accession>A0A6A5THG9</accession>
<name>A0A6A5THG9_9PLEO</name>
<sequence length="200" mass="22277">MSDLLEYASSKPTFAETAVKIDGMFKANKPTSAYGFAAGKRSFSRSRSRERFVGERRSSAVSSPLTHALQYIGYAIIFTVRKQQQHDGGSVNWLMHLCHSICQRLWPGVFPLEASPICFLAHEDEFRMGELLLTLIADSMYSTGGGFNVADPGLNNASADMLTSGLRKGCREFRENQPFWEASLQEEQPLLDRHAANPPK</sequence>
<organism evidence="1 2">
    <name type="scientific">Byssothecium circinans</name>
    <dbReference type="NCBI Taxonomy" id="147558"/>
    <lineage>
        <taxon>Eukaryota</taxon>
        <taxon>Fungi</taxon>
        <taxon>Dikarya</taxon>
        <taxon>Ascomycota</taxon>
        <taxon>Pezizomycotina</taxon>
        <taxon>Dothideomycetes</taxon>
        <taxon>Pleosporomycetidae</taxon>
        <taxon>Pleosporales</taxon>
        <taxon>Massarineae</taxon>
        <taxon>Massarinaceae</taxon>
        <taxon>Byssothecium</taxon>
    </lineage>
</organism>
<keyword evidence="2" id="KW-1185">Reference proteome</keyword>
<evidence type="ECO:0000313" key="2">
    <source>
        <dbReference type="Proteomes" id="UP000800035"/>
    </source>
</evidence>
<dbReference type="EMBL" id="ML977014">
    <property type="protein sequence ID" value="KAF1951818.1"/>
    <property type="molecule type" value="Genomic_DNA"/>
</dbReference>
<gene>
    <name evidence="1" type="ORF">CC80DRAFT_552890</name>
</gene>